<dbReference type="RefSeq" id="WP_063895449.1">
    <property type="nucleotide sequence ID" value="NZ_LOZL01000006.1"/>
</dbReference>
<name>A0ABD6Q7Y5_9BURK</name>
<dbReference type="SUPFAM" id="SSF49401">
    <property type="entry name" value="Bacterial adhesins"/>
    <property type="match status" value="1"/>
</dbReference>
<dbReference type="EMBL" id="MEAU01000009">
    <property type="protein sequence ID" value="OJA49385.1"/>
    <property type="molecule type" value="Genomic_DNA"/>
</dbReference>
<feature type="domain" description="Fimbrial-type adhesion" evidence="2">
    <location>
        <begin position="179"/>
        <end position="318"/>
    </location>
</feature>
<sequence length="318" mass="33250">MLNISRSDGPTRRERSAFVPAAILLASAAWFAPVPAVALPQLYAFGQASISIPSNAVAGTIVARQYYSPQEFCGKDSCTISGVTLSEKGSIWSFASGPDLLTNVSGLSTRMLVDGTPVTSSLRTTVRHSVEVQLFRDSRAPQSGSLSPGVINSYYQITYKSFPFGDVAIVYLAANVSFINGTCSVPDQTVTLPPVQQNAFKGVGSTAGTVDFQLRLNNCPAGYNRIGYQLSPLDGAVAGSPGTLQLRPESTAAGVGIQIADGMTGSPLPLQQSITATGYNKNTGGSPSIPLRASYIQTDATIKGGSVRAAAQVLLDYQ</sequence>
<organism evidence="3 4">
    <name type="scientific">Burkholderia ubonensis</name>
    <dbReference type="NCBI Taxonomy" id="101571"/>
    <lineage>
        <taxon>Bacteria</taxon>
        <taxon>Pseudomonadati</taxon>
        <taxon>Pseudomonadota</taxon>
        <taxon>Betaproteobacteria</taxon>
        <taxon>Burkholderiales</taxon>
        <taxon>Burkholderiaceae</taxon>
        <taxon>Burkholderia</taxon>
        <taxon>Burkholderia cepacia complex</taxon>
    </lineage>
</organism>
<evidence type="ECO:0000256" key="1">
    <source>
        <dbReference type="ARBA" id="ARBA00022729"/>
    </source>
</evidence>
<dbReference type="InterPro" id="IPR036937">
    <property type="entry name" value="Adhesion_dom_fimbrial_sf"/>
</dbReference>
<evidence type="ECO:0000313" key="4">
    <source>
        <dbReference type="Proteomes" id="UP000183667"/>
    </source>
</evidence>
<dbReference type="InterPro" id="IPR050263">
    <property type="entry name" value="Bact_Fimbrial_Adh_Pro"/>
</dbReference>
<protein>
    <submittedName>
        <fullName evidence="3">Fimbrial protein</fullName>
    </submittedName>
</protein>
<proteinExistence type="predicted"/>
<dbReference type="AlphaFoldDB" id="A0ABD6Q7Y5"/>
<dbReference type="InterPro" id="IPR000259">
    <property type="entry name" value="Adhesion_dom_fimbrial"/>
</dbReference>
<accession>A0ABD6Q7Y5</accession>
<dbReference type="PANTHER" id="PTHR33420:SF3">
    <property type="entry name" value="FIMBRIAL SUBUNIT ELFA"/>
    <property type="match status" value="1"/>
</dbReference>
<comment type="caution">
    <text evidence="3">The sequence shown here is derived from an EMBL/GenBank/DDBJ whole genome shotgun (WGS) entry which is preliminary data.</text>
</comment>
<dbReference type="Proteomes" id="UP000183667">
    <property type="component" value="Unassembled WGS sequence"/>
</dbReference>
<dbReference type="Gene3D" id="2.60.40.1090">
    <property type="entry name" value="Fimbrial-type adhesion domain"/>
    <property type="match status" value="1"/>
</dbReference>
<dbReference type="Pfam" id="PF00419">
    <property type="entry name" value="Fimbrial"/>
    <property type="match status" value="1"/>
</dbReference>
<keyword evidence="1" id="KW-0732">Signal</keyword>
<dbReference type="InterPro" id="IPR008966">
    <property type="entry name" value="Adhesion_dom_sf"/>
</dbReference>
<dbReference type="PANTHER" id="PTHR33420">
    <property type="entry name" value="FIMBRIAL SUBUNIT ELFA-RELATED"/>
    <property type="match status" value="1"/>
</dbReference>
<gene>
    <name evidence="3" type="ORF">BGV66_07000</name>
</gene>
<evidence type="ECO:0000313" key="3">
    <source>
        <dbReference type="EMBL" id="OJA49385.1"/>
    </source>
</evidence>
<reference evidence="4" key="1">
    <citation type="submission" date="2016-08" db="EMBL/GenBank/DDBJ databases">
        <title>Population biology and virulence potential of Burkholderia ubonensis.</title>
        <authorList>
            <person name="Price E.P."/>
            <person name="Currie B.J."/>
            <person name="Wagner D.M."/>
        </authorList>
    </citation>
    <scope>NUCLEOTIDE SEQUENCE [LARGE SCALE GENOMIC DNA]</scope>
    <source>
        <strain evidence="4">MSMB0103</strain>
    </source>
</reference>
<evidence type="ECO:0000259" key="2">
    <source>
        <dbReference type="Pfam" id="PF00419"/>
    </source>
</evidence>